<evidence type="ECO:0000313" key="2">
    <source>
        <dbReference type="Proteomes" id="UP000245622"/>
    </source>
</evidence>
<dbReference type="RefSeq" id="WP_180703734.1">
    <property type="nucleotide sequence ID" value="NZ_LN555524.1"/>
</dbReference>
<proteinExistence type="predicted"/>
<dbReference type="AlphaFoldDB" id="A0A1V1I4D8"/>
<organism evidence="1 2">
    <name type="scientific">Romboutsia ilealis</name>
    <dbReference type="NCBI Taxonomy" id="1115758"/>
    <lineage>
        <taxon>Bacteria</taxon>
        <taxon>Bacillati</taxon>
        <taxon>Bacillota</taxon>
        <taxon>Clostridia</taxon>
        <taxon>Peptostreptococcales</taxon>
        <taxon>Peptostreptococcaceae</taxon>
        <taxon>Romboutsia</taxon>
    </lineage>
</organism>
<dbReference type="KEGG" id="ril:CRIB_2522"/>
<sequence>MTNNNNLDIFGLPMDDIDTEREKEIIRAEAKAQKEANLDLDRQWKEENTPKKGIVTKEVWDVPIPTHKDIMMSDLDYQFLGAVLLNSNYGGKANNMYGERFIYKNKLWALDDEENVPKIAKELKISESTFKRRIKTLLNVKLGIVEICNNEDGEIFYKIKYATDYKYFITIKSDMLDELVTSTNSNMIKLYALMHYNLTESVMAEDGTYSYKYIRKQMTYDYMLEQIGYAKSLNRNKVKTMLNSLRKLGFIKMYEIDTPIRKIDKATNTEKILTVKGYEYELCTYEEWLKIDRATNN</sequence>
<dbReference type="GeneID" id="82206654"/>
<gene>
    <name evidence="1" type="ORF">CRIB_2522</name>
</gene>
<protein>
    <submittedName>
        <fullName evidence="1">Uncharacterized protein</fullName>
    </submittedName>
</protein>
<dbReference type="EMBL" id="LN555524">
    <property type="protein sequence ID" value="CED95112.1"/>
    <property type="molecule type" value="Genomic_DNA"/>
</dbReference>
<geneLocation type="plasmid" evidence="2">
    <name>Plasmid1</name>
</geneLocation>
<keyword evidence="1" id="KW-0614">Plasmid</keyword>
<reference evidence="1 2" key="1">
    <citation type="submission" date="2014-04" db="EMBL/GenBank/DDBJ databases">
        <authorList>
            <person name="Hornung B.V."/>
        </authorList>
    </citation>
    <scope>NUCLEOTIDE SEQUENCE [LARGE SCALE GENOMIC DNA]</scope>
    <source>
        <strain evidence="1 2">CRIB</strain>
        <plasmid evidence="2">Plasmid1</plasmid>
    </source>
</reference>
<evidence type="ECO:0000313" key="1">
    <source>
        <dbReference type="EMBL" id="CED95112.1"/>
    </source>
</evidence>
<dbReference type="Proteomes" id="UP000245622">
    <property type="component" value="Chromosome 1"/>
</dbReference>
<keyword evidence="2" id="KW-1185">Reference proteome</keyword>
<name>A0A1V1I4D8_9FIRM</name>
<accession>A0A1V1I4D8</accession>